<dbReference type="PANTHER" id="PTHR42759:SF1">
    <property type="entry name" value="MAGNESIUM-CHELATASE SUBUNIT CHLD"/>
    <property type="match status" value="1"/>
</dbReference>
<dbReference type="SUPFAM" id="SSF52540">
    <property type="entry name" value="P-loop containing nucleoside triphosphate hydrolases"/>
    <property type="match status" value="1"/>
</dbReference>
<organism evidence="3 4">
    <name type="scientific">Pseudomonas denitrificans</name>
    <dbReference type="NCBI Taxonomy" id="43306"/>
    <lineage>
        <taxon>Bacteria</taxon>
        <taxon>Pseudomonadati</taxon>
        <taxon>Pseudomonadota</taxon>
        <taxon>Gammaproteobacteria</taxon>
        <taxon>Pseudomonadales</taxon>
        <taxon>Pseudomonadaceae</taxon>
        <taxon>Halopseudomonas</taxon>
    </lineage>
</organism>
<feature type="domain" description="ATPase AAA-3" evidence="1">
    <location>
        <begin position="37"/>
        <end position="169"/>
    </location>
</feature>
<dbReference type="Pfam" id="PF17863">
    <property type="entry name" value="AAA_lid_2"/>
    <property type="match status" value="1"/>
</dbReference>
<dbReference type="AlphaFoldDB" id="A0A9X7R533"/>
<dbReference type="PANTHER" id="PTHR42759">
    <property type="entry name" value="MOXR FAMILY PROTEIN"/>
    <property type="match status" value="1"/>
</dbReference>
<feature type="domain" description="ChlI/MoxR AAA lid" evidence="2">
    <location>
        <begin position="253"/>
        <end position="317"/>
    </location>
</feature>
<dbReference type="GO" id="GO:0016887">
    <property type="term" value="F:ATP hydrolysis activity"/>
    <property type="evidence" value="ECO:0007669"/>
    <property type="project" value="InterPro"/>
</dbReference>
<gene>
    <name evidence="3" type="ORF">F1C79_11955</name>
</gene>
<name>A0A9X7R533_PSEDE</name>
<dbReference type="Gene3D" id="3.40.50.300">
    <property type="entry name" value="P-loop containing nucleotide triphosphate hydrolases"/>
    <property type="match status" value="1"/>
</dbReference>
<evidence type="ECO:0000259" key="2">
    <source>
        <dbReference type="Pfam" id="PF17863"/>
    </source>
</evidence>
<accession>A0A9X7R533</accession>
<protein>
    <submittedName>
        <fullName evidence="3">MoxR family ATPase</fullName>
    </submittedName>
</protein>
<keyword evidence="4" id="KW-1185">Reference proteome</keyword>
<dbReference type="InterPro" id="IPR041628">
    <property type="entry name" value="ChlI/MoxR_AAA_lid"/>
</dbReference>
<dbReference type="InterPro" id="IPR050764">
    <property type="entry name" value="CbbQ/NirQ/NorQ/GpvN"/>
</dbReference>
<evidence type="ECO:0000259" key="1">
    <source>
        <dbReference type="Pfam" id="PF07726"/>
    </source>
</evidence>
<dbReference type="InterPro" id="IPR011703">
    <property type="entry name" value="ATPase_AAA-3"/>
</dbReference>
<dbReference type="KEGG" id="pden:F1C79_11955"/>
<reference evidence="3 4" key="1">
    <citation type="submission" date="2019-09" db="EMBL/GenBank/DDBJ databases">
        <title>Prosopis cineraria nodule microbiome.</title>
        <authorList>
            <person name="Chaluvadi S.R."/>
            <person name="Ali R."/>
            <person name="Wang X."/>
        </authorList>
    </citation>
    <scope>NUCLEOTIDE SEQUENCE [LARGE SCALE GENOMIC DNA]</scope>
    <source>
        <strain evidence="3 4">BG1</strain>
    </source>
</reference>
<evidence type="ECO:0000313" key="4">
    <source>
        <dbReference type="Proteomes" id="UP000326659"/>
    </source>
</evidence>
<dbReference type="Pfam" id="PF07726">
    <property type="entry name" value="AAA_3"/>
    <property type="match status" value="1"/>
</dbReference>
<evidence type="ECO:0000313" key="3">
    <source>
        <dbReference type="EMBL" id="QEY72265.1"/>
    </source>
</evidence>
<dbReference type="PIRSF" id="PIRSF002849">
    <property type="entry name" value="AAA_ATPase_chaperone_MoxR_prd"/>
    <property type="match status" value="1"/>
</dbReference>
<dbReference type="Proteomes" id="UP000326659">
    <property type="component" value="Chromosome"/>
</dbReference>
<dbReference type="Gene3D" id="1.10.8.80">
    <property type="entry name" value="Magnesium chelatase subunit I, C-Terminal domain"/>
    <property type="match status" value="1"/>
</dbReference>
<dbReference type="InterPro" id="IPR027417">
    <property type="entry name" value="P-loop_NTPase"/>
</dbReference>
<sequence length="326" mass="35974">MSMREQIAALEAAVSAQVLGQEETVRHILLGLLANGHVLLESLPGLAKTRTVKTLSQHLDARMSRVQFTPDLLPSDITGAEILQQTEQGNQLKFQPGPLFGNVILADEINRAPAKVQAALLEAMEERQITVAGQTHRMPGLFMVLATQNPIEQEGTYPLPEAQMDRFLMKLLIDYPRVEDESRVLQLVRAEERSQQSGTPPEAITPLAQEAVFEARKEVGDVHVSEAIDRYLIDLINATRRPTDYDADLARWLKVGASPRGGISLDRVSRAHAWMAGNDYVTPDDVRAVVHPVLRHRLLLSYDAVADGVAADQVIDRLLDKVAIPA</sequence>
<dbReference type="OrthoDB" id="9808397at2"/>
<dbReference type="EMBL" id="CP043626">
    <property type="protein sequence ID" value="QEY72265.1"/>
    <property type="molecule type" value="Genomic_DNA"/>
</dbReference>
<proteinExistence type="predicted"/>
<dbReference type="GO" id="GO:0005524">
    <property type="term" value="F:ATP binding"/>
    <property type="evidence" value="ECO:0007669"/>
    <property type="project" value="InterPro"/>
</dbReference>